<dbReference type="NCBIfam" id="NF005559">
    <property type="entry name" value="PRK07231.1"/>
    <property type="match status" value="1"/>
</dbReference>
<dbReference type="GO" id="GO:0004316">
    <property type="term" value="F:3-oxoacyl-[acyl-carrier-protein] reductase (NADPH) activity"/>
    <property type="evidence" value="ECO:0007669"/>
    <property type="project" value="UniProtKB-UniRule"/>
</dbReference>
<dbReference type="InterPro" id="IPR057326">
    <property type="entry name" value="KR_dom"/>
</dbReference>
<dbReference type="SUPFAM" id="SSF51735">
    <property type="entry name" value="NAD(P)-binding Rossmann-fold domains"/>
    <property type="match status" value="1"/>
</dbReference>
<feature type="binding site" evidence="7">
    <location>
        <position position="183"/>
    </location>
    <ligand>
        <name>NADP(+)</name>
        <dbReference type="ChEBI" id="CHEBI:58349"/>
    </ligand>
</feature>
<dbReference type="UniPathway" id="UPA00094"/>
<comment type="function">
    <text evidence="8">Catalyzes the NADPH-dependent reduction of beta-ketoacyl-ACP substrates to beta-hydroxyacyl-ACP products, the first reductive step in the elongation cycle of fatty acid biosynthesis.</text>
</comment>
<gene>
    <name evidence="10" type="primary">fabG</name>
    <name evidence="10" type="ORF">HKO22_09120</name>
</gene>
<dbReference type="GO" id="GO:0006633">
    <property type="term" value="P:fatty acid biosynthetic process"/>
    <property type="evidence" value="ECO:0007669"/>
    <property type="project" value="UniProtKB-UniPathway"/>
</dbReference>
<keyword evidence="11" id="KW-1185">Reference proteome</keyword>
<dbReference type="PRINTS" id="PR00081">
    <property type="entry name" value="GDHRDH"/>
</dbReference>
<comment type="catalytic activity">
    <reaction evidence="5 8">
        <text>a (3R)-hydroxyacyl-[ACP] + NADP(+) = a 3-oxoacyl-[ACP] + NADPH + H(+)</text>
        <dbReference type="Rhea" id="RHEA:17397"/>
        <dbReference type="Rhea" id="RHEA-COMP:9916"/>
        <dbReference type="Rhea" id="RHEA-COMP:9945"/>
        <dbReference type="ChEBI" id="CHEBI:15378"/>
        <dbReference type="ChEBI" id="CHEBI:57783"/>
        <dbReference type="ChEBI" id="CHEBI:58349"/>
        <dbReference type="ChEBI" id="CHEBI:78776"/>
        <dbReference type="ChEBI" id="CHEBI:78827"/>
        <dbReference type="EC" id="1.1.1.100"/>
    </reaction>
</comment>
<feature type="domain" description="Ketoreductase" evidence="9">
    <location>
        <begin position="5"/>
        <end position="186"/>
    </location>
</feature>
<dbReference type="PROSITE" id="PS00061">
    <property type="entry name" value="ADH_SHORT"/>
    <property type="match status" value="1"/>
</dbReference>
<protein>
    <recommendedName>
        <fullName evidence="3 8">3-oxoacyl-[acyl-carrier-protein] reductase</fullName>
        <ecNumber evidence="3 8">1.1.1.100</ecNumber>
    </recommendedName>
</protein>
<keyword evidence="4 8" id="KW-0560">Oxidoreductase</keyword>
<evidence type="ECO:0000256" key="7">
    <source>
        <dbReference type="PIRSR" id="PIRSR611284-2"/>
    </source>
</evidence>
<dbReference type="InterPro" id="IPR011284">
    <property type="entry name" value="3oxo_ACP_reduc"/>
</dbReference>
<reference evidence="10" key="1">
    <citation type="submission" date="2020-04" db="EMBL/GenBank/DDBJ databases">
        <title>Peptoniphilus sp. nov. isolated from swine feces.</title>
        <authorList>
            <person name="Ryu S.W."/>
        </authorList>
    </citation>
    <scope>NUCLEOTIDE SEQUENCE [LARGE SCALE GENOMIC DNA]</scope>
    <source>
        <strain evidence="10">AGMB00490</strain>
    </source>
</reference>
<evidence type="ECO:0000256" key="8">
    <source>
        <dbReference type="RuleBase" id="RU366074"/>
    </source>
</evidence>
<accession>A0A848RL56</accession>
<keyword evidence="8" id="KW-0276">Fatty acid metabolism</keyword>
<feature type="binding site" evidence="7">
    <location>
        <position position="85"/>
    </location>
    <ligand>
        <name>NADP(+)</name>
        <dbReference type="ChEBI" id="CHEBI:58349"/>
    </ligand>
</feature>
<evidence type="ECO:0000256" key="6">
    <source>
        <dbReference type="PIRSR" id="PIRSR611284-1"/>
    </source>
</evidence>
<dbReference type="NCBIfam" id="NF047420">
    <property type="entry name" value="EF_P_mod_YmfI"/>
    <property type="match status" value="1"/>
</dbReference>
<dbReference type="NCBIfam" id="NF009466">
    <property type="entry name" value="PRK12826.1-2"/>
    <property type="match status" value="1"/>
</dbReference>
<dbReference type="FunFam" id="3.40.50.720:FF:000173">
    <property type="entry name" value="3-oxoacyl-[acyl-carrier protein] reductase"/>
    <property type="match status" value="1"/>
</dbReference>
<dbReference type="PANTHER" id="PTHR42879">
    <property type="entry name" value="3-OXOACYL-(ACYL-CARRIER-PROTEIN) REDUCTASE"/>
    <property type="match status" value="1"/>
</dbReference>
<dbReference type="NCBIfam" id="TIGR01830">
    <property type="entry name" value="3oxo_ACP_reduc"/>
    <property type="match status" value="1"/>
</dbReference>
<dbReference type="RefSeq" id="WP_169970169.1">
    <property type="nucleotide sequence ID" value="NZ_JABDSR010000014.1"/>
</dbReference>
<evidence type="ECO:0000256" key="5">
    <source>
        <dbReference type="ARBA" id="ARBA00048508"/>
    </source>
</evidence>
<comment type="pathway">
    <text evidence="1 8">Lipid metabolism; fatty acid biosynthesis.</text>
</comment>
<dbReference type="PRINTS" id="PR00080">
    <property type="entry name" value="SDRFAMILY"/>
</dbReference>
<keyword evidence="8" id="KW-0275">Fatty acid biosynthesis</keyword>
<organism evidence="10 11">
    <name type="scientific">Peptoniphilus faecalis</name>
    <dbReference type="NCBI Taxonomy" id="2731255"/>
    <lineage>
        <taxon>Bacteria</taxon>
        <taxon>Bacillati</taxon>
        <taxon>Bacillota</taxon>
        <taxon>Tissierellia</taxon>
        <taxon>Tissierellales</taxon>
        <taxon>Peptoniphilaceae</taxon>
        <taxon>Peptoniphilus</taxon>
    </lineage>
</organism>
<evidence type="ECO:0000259" key="9">
    <source>
        <dbReference type="SMART" id="SM00822"/>
    </source>
</evidence>
<comment type="subunit">
    <text evidence="8">Homotetramer.</text>
</comment>
<evidence type="ECO:0000256" key="2">
    <source>
        <dbReference type="ARBA" id="ARBA00006484"/>
    </source>
</evidence>
<dbReference type="Pfam" id="PF13561">
    <property type="entry name" value="adh_short_C2"/>
    <property type="match status" value="1"/>
</dbReference>
<evidence type="ECO:0000313" key="11">
    <source>
        <dbReference type="Proteomes" id="UP000568273"/>
    </source>
</evidence>
<name>A0A848RL56_9FIRM</name>
<comment type="caution">
    <text evidence="10">The sequence shown here is derived from an EMBL/GenBank/DDBJ whole genome shotgun (WGS) entry which is preliminary data.</text>
</comment>
<proteinExistence type="inferred from homology"/>
<feature type="binding site" evidence="7">
    <location>
        <begin position="150"/>
        <end position="154"/>
    </location>
    <ligand>
        <name>NADP(+)</name>
        <dbReference type="ChEBI" id="CHEBI:58349"/>
    </ligand>
</feature>
<dbReference type="EMBL" id="JABDSR010000014">
    <property type="protein sequence ID" value="NMW85886.1"/>
    <property type="molecule type" value="Genomic_DNA"/>
</dbReference>
<dbReference type="InterPro" id="IPR002347">
    <property type="entry name" value="SDR_fam"/>
</dbReference>
<feature type="active site" description="Proton acceptor" evidence="6">
    <location>
        <position position="150"/>
    </location>
</feature>
<dbReference type="InterPro" id="IPR036291">
    <property type="entry name" value="NAD(P)-bd_dom_sf"/>
</dbReference>
<keyword evidence="7 8" id="KW-0521">NADP</keyword>
<evidence type="ECO:0000256" key="4">
    <source>
        <dbReference type="ARBA" id="ARBA00023002"/>
    </source>
</evidence>
<keyword evidence="8" id="KW-0443">Lipid metabolism</keyword>
<dbReference type="SMART" id="SM00822">
    <property type="entry name" value="PKS_KR"/>
    <property type="match status" value="1"/>
</dbReference>
<evidence type="ECO:0000256" key="1">
    <source>
        <dbReference type="ARBA" id="ARBA00005194"/>
    </source>
</evidence>
<comment type="similarity">
    <text evidence="2 8">Belongs to the short-chain dehydrogenases/reductases (SDR) family.</text>
</comment>
<dbReference type="Proteomes" id="UP000568273">
    <property type="component" value="Unassembled WGS sequence"/>
</dbReference>
<dbReference type="InterPro" id="IPR020904">
    <property type="entry name" value="Sc_DH/Rdtase_CS"/>
</dbReference>
<evidence type="ECO:0000313" key="10">
    <source>
        <dbReference type="EMBL" id="NMW85886.1"/>
    </source>
</evidence>
<dbReference type="Gene3D" id="3.40.50.720">
    <property type="entry name" value="NAD(P)-binding Rossmann-like Domain"/>
    <property type="match status" value="1"/>
</dbReference>
<dbReference type="InterPro" id="IPR050259">
    <property type="entry name" value="SDR"/>
</dbReference>
<evidence type="ECO:0000256" key="3">
    <source>
        <dbReference type="ARBA" id="ARBA00012948"/>
    </source>
</evidence>
<sequence length="242" mass="26836">MENKKYALITGASGGIGSAIARKLARDYNLILHTRSKIDKIEKLKNELDTEVICISADLSKFEDCEKVFNICREQNLEVEVLVNNAGMTLDNLIFRMKEEEFIKVIETNLYSVFYLSKLFARPMMKRKSGRIINISSISGIRGNAGQTNYSASKAGIIGFTKALAKELAAKNILVNAVAPGFIDTEMTNNLDDAVKEEILKDIPLKRYGKAEDVADLVHFLSKEESSYITGQVISVDGGMNI</sequence>
<keyword evidence="8" id="KW-0444">Lipid biosynthesis</keyword>
<dbReference type="AlphaFoldDB" id="A0A848RL56"/>
<dbReference type="PANTHER" id="PTHR42879:SF2">
    <property type="entry name" value="3-OXOACYL-[ACYL-CARRIER-PROTEIN] REDUCTASE FABG"/>
    <property type="match status" value="1"/>
</dbReference>
<dbReference type="GO" id="GO:0051287">
    <property type="term" value="F:NAD binding"/>
    <property type="evidence" value="ECO:0007669"/>
    <property type="project" value="UniProtKB-UniRule"/>
</dbReference>
<dbReference type="EC" id="1.1.1.100" evidence="3 8"/>